<keyword evidence="3" id="KW-1185">Reference proteome</keyword>
<proteinExistence type="predicted"/>
<dbReference type="InterPro" id="IPR053832">
    <property type="entry name" value="DUF6924"/>
</dbReference>
<evidence type="ECO:0000259" key="1">
    <source>
        <dbReference type="Pfam" id="PF21962"/>
    </source>
</evidence>
<accession>A0A6P0HE61</accession>
<sequence>MSPSRVRDLAAPALLPAVALLLVLTGCGDVGGPGDTDPVRAGAETSLEVVVGEAEELTQAEIDEQLWGPEDGDPPPFAGSNLCGDAGAGGTDETEEIDMSLTPGTPLEQALADNRTTAVLVRTDRSDDAAWARLTELVLAGADFSDGEPGPCGEEPELYQPAILTSDDPAWQGVTAEAAIADLPPTHGYLLLADERSMREVAAGGEVTVLWVDLGPAADDETDLPRTFRSTVDAVAEIEANLAIANLGFFEYADGVDPDGVYRGF</sequence>
<evidence type="ECO:0000313" key="3">
    <source>
        <dbReference type="Proteomes" id="UP000468687"/>
    </source>
</evidence>
<protein>
    <recommendedName>
        <fullName evidence="1">DUF6924 domain-containing protein</fullName>
    </recommendedName>
</protein>
<dbReference type="EMBL" id="JAAGXA010000001">
    <property type="protein sequence ID" value="NEN76684.1"/>
    <property type="molecule type" value="Genomic_DNA"/>
</dbReference>
<feature type="domain" description="DUF6924" evidence="1">
    <location>
        <begin position="118"/>
        <end position="265"/>
    </location>
</feature>
<dbReference type="Pfam" id="PF21962">
    <property type="entry name" value="DUF6924"/>
    <property type="match status" value="1"/>
</dbReference>
<dbReference type="RefSeq" id="WP_163770024.1">
    <property type="nucleotide sequence ID" value="NZ_JAAGXA010000001.1"/>
</dbReference>
<comment type="caution">
    <text evidence="2">The sequence shown here is derived from an EMBL/GenBank/DDBJ whole genome shotgun (WGS) entry which is preliminary data.</text>
</comment>
<name>A0A6P0HE61_9ACTN</name>
<dbReference type="PROSITE" id="PS51257">
    <property type="entry name" value="PROKAR_LIPOPROTEIN"/>
    <property type="match status" value="1"/>
</dbReference>
<dbReference type="Proteomes" id="UP000468687">
    <property type="component" value="Unassembled WGS sequence"/>
</dbReference>
<evidence type="ECO:0000313" key="2">
    <source>
        <dbReference type="EMBL" id="NEN76684.1"/>
    </source>
</evidence>
<organism evidence="2 3">
    <name type="scientific">Nocardioides zeae</name>
    <dbReference type="NCBI Taxonomy" id="1457234"/>
    <lineage>
        <taxon>Bacteria</taxon>
        <taxon>Bacillati</taxon>
        <taxon>Actinomycetota</taxon>
        <taxon>Actinomycetes</taxon>
        <taxon>Propionibacteriales</taxon>
        <taxon>Nocardioidaceae</taxon>
        <taxon>Nocardioides</taxon>
    </lineage>
</organism>
<gene>
    <name evidence="2" type="ORF">G3T38_00155</name>
</gene>
<dbReference type="AlphaFoldDB" id="A0A6P0HE61"/>
<reference evidence="2 3" key="1">
    <citation type="journal article" date="2014" name="Int. J. Syst. Evol. Microbiol.">
        <title>Nocardioides zeae sp. nov., isolated from the stem of Zea mays.</title>
        <authorList>
            <person name="Glaeser S.P."/>
            <person name="McInroy J.A."/>
            <person name="Busse H.J."/>
            <person name="Kampfer P."/>
        </authorList>
    </citation>
    <scope>NUCLEOTIDE SEQUENCE [LARGE SCALE GENOMIC DNA]</scope>
    <source>
        <strain evidence="2 3">JCM 30728</strain>
    </source>
</reference>